<dbReference type="Proteomes" id="UP000076420">
    <property type="component" value="Unassembled WGS sequence"/>
</dbReference>
<feature type="compositionally biased region" description="Acidic residues" evidence="1">
    <location>
        <begin position="158"/>
        <end position="176"/>
    </location>
</feature>
<dbReference type="VEuPathDB" id="VectorBase:BGLAX_033798"/>
<sequence>MCERIFLKDRSGLLSNSQLTNTKIKTGHKIGHKKVYILDRGQKIATLQSQPYLEQTGCRLNTEHKNLYKEKTKSSVSEIKDLRKFKYSCFGQSSELVLRSKQETGRPDPYADTPKCYVRLNKDDVTRPCRGRHRNDAGGSKRDGRDENTSNVVCVGADTDEDDGACDDDDEYDEETGGAPQAVRAMQLTNTEVSNKIIIDPHKQQMEDFARRVPSKHLVKHLSCEGYFNFTYDRFARTNCLDQIPKCLCLAPKIGKKKKAKKIGQHVV</sequence>
<protein>
    <submittedName>
        <fullName evidence="2">Uncharacterized protein</fullName>
    </submittedName>
</protein>
<dbReference type="EnsemblMetazoa" id="BGLB038219-RA">
    <property type="protein sequence ID" value="BGLB038219-PA"/>
    <property type="gene ID" value="BGLB038219"/>
</dbReference>
<feature type="region of interest" description="Disordered" evidence="1">
    <location>
        <begin position="127"/>
        <end position="177"/>
    </location>
</feature>
<dbReference type="OrthoDB" id="6175233at2759"/>
<evidence type="ECO:0000313" key="2">
    <source>
        <dbReference type="EnsemblMetazoa" id="BGLB038219-PA"/>
    </source>
</evidence>
<evidence type="ECO:0000256" key="1">
    <source>
        <dbReference type="SAM" id="MobiDB-lite"/>
    </source>
</evidence>
<evidence type="ECO:0000313" key="3">
    <source>
        <dbReference type="Proteomes" id="UP000076420"/>
    </source>
</evidence>
<dbReference type="AlphaFoldDB" id="A0A2C9M3W0"/>
<accession>A0A2C9M3W0</accession>
<reference evidence="2" key="1">
    <citation type="submission" date="2020-05" db="UniProtKB">
        <authorList>
            <consortium name="EnsemblMetazoa"/>
        </authorList>
    </citation>
    <scope>IDENTIFICATION</scope>
    <source>
        <strain evidence="2">BB02</strain>
    </source>
</reference>
<organism evidence="2 3">
    <name type="scientific">Biomphalaria glabrata</name>
    <name type="common">Bloodfluke planorb</name>
    <name type="synonym">Freshwater snail</name>
    <dbReference type="NCBI Taxonomy" id="6526"/>
    <lineage>
        <taxon>Eukaryota</taxon>
        <taxon>Metazoa</taxon>
        <taxon>Spiralia</taxon>
        <taxon>Lophotrochozoa</taxon>
        <taxon>Mollusca</taxon>
        <taxon>Gastropoda</taxon>
        <taxon>Heterobranchia</taxon>
        <taxon>Euthyneura</taxon>
        <taxon>Panpulmonata</taxon>
        <taxon>Hygrophila</taxon>
        <taxon>Lymnaeoidea</taxon>
        <taxon>Planorbidae</taxon>
        <taxon>Biomphalaria</taxon>
    </lineage>
</organism>
<dbReference type="RefSeq" id="XP_013071316.2">
    <property type="nucleotide sequence ID" value="XM_013215862.2"/>
</dbReference>
<gene>
    <name evidence="2" type="primary">106058431</name>
</gene>
<proteinExistence type="predicted"/>
<feature type="compositionally biased region" description="Basic and acidic residues" evidence="1">
    <location>
        <begin position="134"/>
        <end position="148"/>
    </location>
</feature>
<dbReference type="VEuPathDB" id="VectorBase:BGLB038219"/>
<name>A0A2C9M3W0_BIOGL</name>
<dbReference type="KEGG" id="bgt:106058431"/>